<feature type="domain" description="NodB homology" evidence="1">
    <location>
        <begin position="53"/>
        <end position="242"/>
    </location>
</feature>
<gene>
    <name evidence="2" type="ORF">CQA57_02915</name>
</gene>
<dbReference type="EMBL" id="NXLX01000005">
    <property type="protein sequence ID" value="RDU74061.1"/>
    <property type="molecule type" value="Genomic_DNA"/>
</dbReference>
<dbReference type="InterPro" id="IPR002509">
    <property type="entry name" value="NODB_dom"/>
</dbReference>
<dbReference type="RefSeq" id="WP_115578743.1">
    <property type="nucleotide sequence ID" value="NZ_NXLX01000005.1"/>
</dbReference>
<dbReference type="GO" id="GO:0016810">
    <property type="term" value="F:hydrolase activity, acting on carbon-nitrogen (but not peptide) bonds"/>
    <property type="evidence" value="ECO:0007669"/>
    <property type="project" value="InterPro"/>
</dbReference>
<dbReference type="PANTHER" id="PTHR10587">
    <property type="entry name" value="GLYCOSYL TRANSFERASE-RELATED"/>
    <property type="match status" value="1"/>
</dbReference>
<comment type="caution">
    <text evidence="2">The sequence shown here is derived from an EMBL/GenBank/DDBJ whole genome shotgun (WGS) entry which is preliminary data.</text>
</comment>
<reference evidence="2 3" key="1">
    <citation type="submission" date="2018-04" db="EMBL/GenBank/DDBJ databases">
        <title>Novel Campyloabacter and Helicobacter Species and Strains.</title>
        <authorList>
            <person name="Mannion A.J."/>
            <person name="Shen Z."/>
            <person name="Fox J.G."/>
        </authorList>
    </citation>
    <scope>NUCLEOTIDE SEQUENCE [LARGE SCALE GENOMIC DNA]</scope>
    <source>
        <strain evidence="2 3">MIT 04-9362</strain>
    </source>
</reference>
<dbReference type="Proteomes" id="UP000256695">
    <property type="component" value="Unassembled WGS sequence"/>
</dbReference>
<dbReference type="PANTHER" id="PTHR10587:SF134">
    <property type="entry name" value="SECRETED PROTEIN"/>
    <property type="match status" value="1"/>
</dbReference>
<dbReference type="SUPFAM" id="SSF88713">
    <property type="entry name" value="Glycoside hydrolase/deacetylase"/>
    <property type="match status" value="1"/>
</dbReference>
<dbReference type="GO" id="GO:0005975">
    <property type="term" value="P:carbohydrate metabolic process"/>
    <property type="evidence" value="ECO:0007669"/>
    <property type="project" value="InterPro"/>
</dbReference>
<dbReference type="AlphaFoldDB" id="A0A3D8JAZ0"/>
<protein>
    <submittedName>
        <fullName evidence="2">Polysaccharide deacetylase</fullName>
    </submittedName>
</protein>
<evidence type="ECO:0000313" key="2">
    <source>
        <dbReference type="EMBL" id="RDU74061.1"/>
    </source>
</evidence>
<dbReference type="Pfam" id="PF01522">
    <property type="entry name" value="Polysacc_deac_1"/>
    <property type="match status" value="1"/>
</dbReference>
<dbReference type="InterPro" id="IPR050248">
    <property type="entry name" value="Polysacc_deacetylase_ArnD"/>
</dbReference>
<keyword evidence="3" id="KW-1185">Reference proteome</keyword>
<sequence length="248" mass="28357">MAIKLLFFSIAFFALLKSSDTLQLLEQKYQNKTPSFWGEKHKNIISKIHTQESIIFLTLDACSGKYDKRIIELLQQEKIPAMIFVTTKWLQSHTQELFDISQDSLFSIQNHGNSHKPLSSNGKGIYHIQGTKNIQEIYEEITITSQNIQQLIGKKPKFFRSGTAYYDDIALDIAKDLGYQIIGFDVIGDAGATFSKEQILHQAKKVRNGSILIFHLNHPKSQTYEGLKSLIPLLKNQGFVFKNLQDYL</sequence>
<proteinExistence type="predicted"/>
<dbReference type="Gene3D" id="3.20.20.370">
    <property type="entry name" value="Glycoside hydrolase/deacetylase"/>
    <property type="match status" value="1"/>
</dbReference>
<dbReference type="PROSITE" id="PS51677">
    <property type="entry name" value="NODB"/>
    <property type="match status" value="1"/>
</dbReference>
<evidence type="ECO:0000313" key="3">
    <source>
        <dbReference type="Proteomes" id="UP000256695"/>
    </source>
</evidence>
<dbReference type="InterPro" id="IPR011330">
    <property type="entry name" value="Glyco_hydro/deAcase_b/a-brl"/>
</dbReference>
<accession>A0A3D8JAZ0</accession>
<dbReference type="OrthoDB" id="9784220at2"/>
<organism evidence="2 3">
    <name type="scientific">Helicobacter anseris</name>
    <dbReference type="NCBI Taxonomy" id="375926"/>
    <lineage>
        <taxon>Bacteria</taxon>
        <taxon>Pseudomonadati</taxon>
        <taxon>Campylobacterota</taxon>
        <taxon>Epsilonproteobacteria</taxon>
        <taxon>Campylobacterales</taxon>
        <taxon>Helicobacteraceae</taxon>
        <taxon>Helicobacter</taxon>
    </lineage>
</organism>
<evidence type="ECO:0000259" key="1">
    <source>
        <dbReference type="PROSITE" id="PS51677"/>
    </source>
</evidence>
<name>A0A3D8JAZ0_9HELI</name>